<protein>
    <submittedName>
        <fullName evidence="2">Uncharacterized protein</fullName>
    </submittedName>
</protein>
<feature type="compositionally biased region" description="Basic and acidic residues" evidence="1">
    <location>
        <begin position="323"/>
        <end position="336"/>
    </location>
</feature>
<dbReference type="EMBL" id="JAQQWP010000002">
    <property type="protein sequence ID" value="KAK8130412.1"/>
    <property type="molecule type" value="Genomic_DNA"/>
</dbReference>
<evidence type="ECO:0000313" key="2">
    <source>
        <dbReference type="EMBL" id="KAK8130412.1"/>
    </source>
</evidence>
<dbReference type="AlphaFoldDB" id="A0AAW0R949"/>
<feature type="compositionally biased region" description="Basic and acidic residues" evidence="1">
    <location>
        <begin position="87"/>
        <end position="96"/>
    </location>
</feature>
<feature type="compositionally biased region" description="Basic and acidic residues" evidence="1">
    <location>
        <begin position="272"/>
        <end position="281"/>
    </location>
</feature>
<feature type="compositionally biased region" description="Low complexity" evidence="1">
    <location>
        <begin position="205"/>
        <end position="218"/>
    </location>
</feature>
<name>A0AAW0R949_9PEZI</name>
<reference evidence="2 3" key="1">
    <citation type="submission" date="2023-01" db="EMBL/GenBank/DDBJ databases">
        <title>Analysis of 21 Apiospora genomes using comparative genomics revels a genus with tremendous synthesis potential of carbohydrate active enzymes and secondary metabolites.</title>
        <authorList>
            <person name="Sorensen T."/>
        </authorList>
    </citation>
    <scope>NUCLEOTIDE SEQUENCE [LARGE SCALE GENOMIC DNA]</scope>
    <source>
        <strain evidence="2 3">CBS 117206</strain>
    </source>
</reference>
<dbReference type="Proteomes" id="UP001392437">
    <property type="component" value="Unassembled WGS sequence"/>
</dbReference>
<keyword evidence="3" id="KW-1185">Reference proteome</keyword>
<comment type="caution">
    <text evidence="2">The sequence shown here is derived from an EMBL/GenBank/DDBJ whole genome shotgun (WGS) entry which is preliminary data.</text>
</comment>
<evidence type="ECO:0000313" key="3">
    <source>
        <dbReference type="Proteomes" id="UP001392437"/>
    </source>
</evidence>
<proteinExistence type="predicted"/>
<feature type="compositionally biased region" description="Basic and acidic residues" evidence="1">
    <location>
        <begin position="294"/>
        <end position="315"/>
    </location>
</feature>
<organism evidence="2 3">
    <name type="scientific">Apiospora kogelbergensis</name>
    <dbReference type="NCBI Taxonomy" id="1337665"/>
    <lineage>
        <taxon>Eukaryota</taxon>
        <taxon>Fungi</taxon>
        <taxon>Dikarya</taxon>
        <taxon>Ascomycota</taxon>
        <taxon>Pezizomycotina</taxon>
        <taxon>Sordariomycetes</taxon>
        <taxon>Xylariomycetidae</taxon>
        <taxon>Amphisphaeriales</taxon>
        <taxon>Apiosporaceae</taxon>
        <taxon>Apiospora</taxon>
    </lineage>
</organism>
<accession>A0AAW0R949</accession>
<evidence type="ECO:0000256" key="1">
    <source>
        <dbReference type="SAM" id="MobiDB-lite"/>
    </source>
</evidence>
<gene>
    <name evidence="2" type="ORF">PG999_002792</name>
</gene>
<feature type="region of interest" description="Disordered" evidence="1">
    <location>
        <begin position="36"/>
        <end position="96"/>
    </location>
</feature>
<sequence>MCTTIRTKYHSCGHSEYQNTTHCHLVRRLISSAPYLPPSEAAGGSSGSRQPKEVPYLPQGQQQEGLLSQKRRQPPSSNLFGNSRVPPHPETRSRDDHRLLLQTTKWLPDAQPRVPPGLFECTQNVATRPVGGLCRPCQRQQQREQLEQQSRNATPRLEVTTPVAAGTPSPLQQSSPQIQGKKEGRRKLQKKNKNEGPCLQPGPPLTTATSSPSVTVTPKVDDRVSSSSTTPAVLLTVEKSPSRSLTPASMFRRAMQRSRAPSEAPSVSLDVDLTRAMRDSFQKLSLMYGSGTPEPERSRSRHGDSPGDEHKEEAGGRTGKSGTAKDGKGKGKEAAV</sequence>
<feature type="region of interest" description="Disordered" evidence="1">
    <location>
        <begin position="162"/>
        <end position="336"/>
    </location>
</feature>
<feature type="compositionally biased region" description="Low complexity" evidence="1">
    <location>
        <begin position="168"/>
        <end position="177"/>
    </location>
</feature>